<feature type="compositionally biased region" description="Basic and acidic residues" evidence="1">
    <location>
        <begin position="146"/>
        <end position="155"/>
    </location>
</feature>
<dbReference type="Proteomes" id="UP000261540">
    <property type="component" value="Unplaced"/>
</dbReference>
<feature type="region of interest" description="Disordered" evidence="1">
    <location>
        <begin position="439"/>
        <end position="460"/>
    </location>
</feature>
<feature type="compositionally biased region" description="Basic and acidic residues" evidence="1">
    <location>
        <begin position="164"/>
        <end position="211"/>
    </location>
</feature>
<feature type="compositionally biased region" description="Basic and acidic residues" evidence="1">
    <location>
        <begin position="107"/>
        <end position="116"/>
    </location>
</feature>
<name>A0A3B3RDF4_9TELE</name>
<feature type="compositionally biased region" description="Polar residues" evidence="1">
    <location>
        <begin position="47"/>
        <end position="61"/>
    </location>
</feature>
<organism evidence="2 3">
    <name type="scientific">Paramormyrops kingsleyae</name>
    <dbReference type="NCBI Taxonomy" id="1676925"/>
    <lineage>
        <taxon>Eukaryota</taxon>
        <taxon>Metazoa</taxon>
        <taxon>Chordata</taxon>
        <taxon>Craniata</taxon>
        <taxon>Vertebrata</taxon>
        <taxon>Euteleostomi</taxon>
        <taxon>Actinopterygii</taxon>
        <taxon>Neopterygii</taxon>
        <taxon>Teleostei</taxon>
        <taxon>Osteoglossocephala</taxon>
        <taxon>Osteoglossomorpha</taxon>
        <taxon>Osteoglossiformes</taxon>
        <taxon>Mormyridae</taxon>
        <taxon>Paramormyrops</taxon>
    </lineage>
</organism>
<dbReference type="Ensembl" id="ENSPKIT00000040440.1">
    <property type="protein sequence ID" value="ENSPKIP00000015960.1"/>
    <property type="gene ID" value="ENSPKIG00000002481.1"/>
</dbReference>
<keyword evidence="3" id="KW-1185">Reference proteome</keyword>
<protein>
    <submittedName>
        <fullName evidence="2">Non-muscle caldesmon-like</fullName>
    </submittedName>
</protein>
<feature type="region of interest" description="Disordered" evidence="1">
    <location>
        <begin position="245"/>
        <end position="265"/>
    </location>
</feature>
<evidence type="ECO:0000313" key="2">
    <source>
        <dbReference type="Ensembl" id="ENSPKIP00000015960.1"/>
    </source>
</evidence>
<dbReference type="Pfam" id="PF02029">
    <property type="entry name" value="Caldesmon"/>
    <property type="match status" value="1"/>
</dbReference>
<dbReference type="CTD" id="100536902"/>
<sequence>MASALVRRNSSKQGLQNLLRVTTQRSIEDAEEIERERRRRARESFRKNSSQASPGGASSENGLLAEDGPCDRELKPASQLVLEEDEGFSDWTQKLVQRRQQCLDELEQARDNGEHGRSRKAVPAKTQQSSAMLASRWRQQEEEEEELRRKESENRRRTKEQEEEVKRQEEMQRQEAARAREEEERSLMRKREEEQSRIMEEKPKEKRKEVKVSFTSKVFLQQEVKHVNGNGDAAGVEVTSLVKTKRVPSGSIRSQGQAQEADEEAEVFLETEQKLEKIRRSHQEKESQELELLRQRQVEAEVELEELKRRREERRRLREEEDRRKEEEEHQRQLKEEEEKRQMKEDIEKRRMEAAERRMKTLSISSTEGDEPFCPLSPKSSTVKNESEERVTGEHACSISERTESLNRSLKKSNSVKKTQPPVLITKIDDRLEQYSHAIETSSKDPKASKQALMDIPSPPEPVACKKSLFEAGEAWNQNPNKCAPLKDAEGLKVGVADLITQWVKGSVDGGNKTSPSKSSDIKAGDVLHKKNIWETIGDASSAGRPGSGAKTTPSGKRYKFIVTGHGKYEKVPVDDIENDYANGNSGALFQGEF</sequence>
<dbReference type="STRING" id="1676925.ENSPKIP00000015960"/>
<proteinExistence type="predicted"/>
<evidence type="ECO:0000256" key="1">
    <source>
        <dbReference type="SAM" id="MobiDB-lite"/>
    </source>
</evidence>
<evidence type="ECO:0000313" key="3">
    <source>
        <dbReference type="Proteomes" id="UP000261540"/>
    </source>
</evidence>
<dbReference type="GeneTree" id="ENSGT00940000153901"/>
<feature type="region of interest" description="Disordered" evidence="1">
    <location>
        <begin position="106"/>
        <end position="211"/>
    </location>
</feature>
<dbReference type="InterPro" id="IPR002211">
    <property type="entry name" value="Lymphspecific"/>
</dbReference>
<dbReference type="AlphaFoldDB" id="A0A3B3RDF4"/>
<dbReference type="GO" id="GO:0003779">
    <property type="term" value="F:actin binding"/>
    <property type="evidence" value="ECO:0007669"/>
    <property type="project" value="InterPro"/>
</dbReference>
<dbReference type="InterPro" id="IPR006018">
    <property type="entry name" value="Caldesmon_LSP"/>
</dbReference>
<dbReference type="PRINTS" id="PR01083">
    <property type="entry name" value="LYMPHSPCIFIC"/>
</dbReference>
<dbReference type="PANTHER" id="PTHR18949">
    <property type="entry name" value="CALDESMON"/>
    <property type="match status" value="1"/>
</dbReference>
<feature type="compositionally biased region" description="Basic and acidic residues" evidence="1">
    <location>
        <begin position="303"/>
        <end position="359"/>
    </location>
</feature>
<feature type="region of interest" description="Disordered" evidence="1">
    <location>
        <begin position="303"/>
        <end position="422"/>
    </location>
</feature>
<feature type="region of interest" description="Disordered" evidence="1">
    <location>
        <begin position="23"/>
        <end position="86"/>
    </location>
</feature>
<dbReference type="GO" id="GO:0007165">
    <property type="term" value="P:signal transduction"/>
    <property type="evidence" value="ECO:0007669"/>
    <property type="project" value="InterPro"/>
</dbReference>
<dbReference type="PANTHER" id="PTHR18949:SF1">
    <property type="entry name" value="LYMPHOCYTE-SPECIFIC PROTEIN 1"/>
    <property type="match status" value="1"/>
</dbReference>
<reference evidence="2" key="2">
    <citation type="submission" date="2025-09" db="UniProtKB">
        <authorList>
            <consortium name="Ensembl"/>
        </authorList>
    </citation>
    <scope>IDENTIFICATION</scope>
</reference>
<accession>A0A3B3RDF4</accession>
<reference evidence="2" key="1">
    <citation type="submission" date="2025-08" db="UniProtKB">
        <authorList>
            <consortium name="Ensembl"/>
        </authorList>
    </citation>
    <scope>IDENTIFICATION</scope>
</reference>